<organism evidence="1 2">
    <name type="scientific">Streptomyces reniochalinae</name>
    <dbReference type="NCBI Taxonomy" id="2250578"/>
    <lineage>
        <taxon>Bacteria</taxon>
        <taxon>Bacillati</taxon>
        <taxon>Actinomycetota</taxon>
        <taxon>Actinomycetes</taxon>
        <taxon>Kitasatosporales</taxon>
        <taxon>Streptomycetaceae</taxon>
        <taxon>Streptomyces</taxon>
    </lineage>
</organism>
<name>A0A367EFU1_9ACTN</name>
<comment type="caution">
    <text evidence="1">The sequence shown here is derived from an EMBL/GenBank/DDBJ whole genome shotgun (WGS) entry which is preliminary data.</text>
</comment>
<reference evidence="1 2" key="1">
    <citation type="submission" date="2018-06" db="EMBL/GenBank/DDBJ databases">
        <title>Streptomyces reniochalinae sp. nov. and Streptomyces diacarnus sp. nov. from marine sponges.</title>
        <authorList>
            <person name="Li L."/>
        </authorList>
    </citation>
    <scope>NUCLEOTIDE SEQUENCE [LARGE SCALE GENOMIC DNA]</scope>
    <source>
        <strain evidence="1 2">LHW50302</strain>
    </source>
</reference>
<proteinExistence type="predicted"/>
<gene>
    <name evidence="1" type="ORF">DQ392_17970</name>
</gene>
<dbReference type="OrthoDB" id="4211188at2"/>
<dbReference type="EMBL" id="QOIM01000037">
    <property type="protein sequence ID" value="RCG16966.1"/>
    <property type="molecule type" value="Genomic_DNA"/>
</dbReference>
<dbReference type="AlphaFoldDB" id="A0A367EFU1"/>
<dbReference type="Proteomes" id="UP000253507">
    <property type="component" value="Unassembled WGS sequence"/>
</dbReference>
<sequence length="169" mass="19047">MANPNKAKGTGWESAVRDYLNEALGLVDEFGKFLDVFSSLNVRRPAQEGAADVGDVHAVPFILECKNVKSPAVPTFLRQANVEARNAGYPYGVAVVKVSRQNVRRGRVHYSVSTWTRVRRELGMSSRAFADRYAFTVTTRGLDTGKWYFTHEVEDFALLLTDIRRNRHP</sequence>
<protein>
    <submittedName>
        <fullName evidence="1">Uncharacterized protein</fullName>
    </submittedName>
</protein>
<dbReference type="RefSeq" id="WP_114016661.1">
    <property type="nucleotide sequence ID" value="NZ_QOIM01000037.1"/>
</dbReference>
<evidence type="ECO:0000313" key="1">
    <source>
        <dbReference type="EMBL" id="RCG16966.1"/>
    </source>
</evidence>
<evidence type="ECO:0000313" key="2">
    <source>
        <dbReference type="Proteomes" id="UP000253507"/>
    </source>
</evidence>
<accession>A0A367EFU1</accession>
<keyword evidence="2" id="KW-1185">Reference proteome</keyword>